<evidence type="ECO:0000313" key="2">
    <source>
        <dbReference type="Proteomes" id="UP000028931"/>
    </source>
</evidence>
<dbReference type="HOGENOM" id="CLU_174795_1_0_6"/>
<dbReference type="EMBL" id="CP009048">
    <property type="protein sequence ID" value="AIL61188.1"/>
    <property type="molecule type" value="Genomic_DNA"/>
</dbReference>
<proteinExistence type="predicted"/>
<evidence type="ECO:0000313" key="1">
    <source>
        <dbReference type="EMBL" id="AIL61188.1"/>
    </source>
</evidence>
<dbReference type="Proteomes" id="UP000028931">
    <property type="component" value="Chromosome"/>
</dbReference>
<sequence>MKKPLTGVIEAGEPLIQQAINAQRRYHAAQDTGQPAKEVERLRVEAESLYQAVTEYQLRSLGGPARSLH</sequence>
<protein>
    <submittedName>
        <fullName evidence="1">Uncharacterized protein</fullName>
    </submittedName>
</protein>
<organism evidence="1 2">
    <name type="scientific">Pseudomonas alkylphenolica</name>
    <dbReference type="NCBI Taxonomy" id="237609"/>
    <lineage>
        <taxon>Bacteria</taxon>
        <taxon>Pseudomonadati</taxon>
        <taxon>Pseudomonadota</taxon>
        <taxon>Gammaproteobacteria</taxon>
        <taxon>Pseudomonadales</taxon>
        <taxon>Pseudomonadaceae</taxon>
        <taxon>Pseudomonas</taxon>
    </lineage>
</organism>
<name>A0A077F6U2_9PSED</name>
<dbReference type="AlphaFoldDB" id="A0A077F6U2"/>
<gene>
    <name evidence="1" type="ORF">PSAKL28_19670</name>
</gene>
<reference evidence="1 2" key="1">
    <citation type="submission" date="2014-07" db="EMBL/GenBank/DDBJ databases">
        <authorList>
            <person name="Lee K."/>
            <person name="Lim J.Y."/>
            <person name="Hwang I."/>
        </authorList>
    </citation>
    <scope>NUCLEOTIDE SEQUENCE [LARGE SCALE GENOMIC DNA]</scope>
    <source>
        <strain evidence="1 2">KL28</strain>
    </source>
</reference>
<dbReference type="RefSeq" id="WP_038609644.1">
    <property type="nucleotide sequence ID" value="NZ_CP009048.1"/>
</dbReference>
<dbReference type="OrthoDB" id="6997589at2"/>
<dbReference type="KEGG" id="palk:PSAKL28_19670"/>
<accession>A0A077F6U2</accession>